<dbReference type="InterPro" id="IPR037914">
    <property type="entry name" value="SpoVT-AbrB_sf"/>
</dbReference>
<dbReference type="SMART" id="SM00966">
    <property type="entry name" value="SpoVT_AbrB"/>
    <property type="match status" value="1"/>
</dbReference>
<organism evidence="2 3">
    <name type="scientific">Allofournierella massiliensis</name>
    <dbReference type="NCBI Taxonomy" id="1650663"/>
    <lineage>
        <taxon>Bacteria</taxon>
        <taxon>Bacillati</taxon>
        <taxon>Bacillota</taxon>
        <taxon>Clostridia</taxon>
        <taxon>Eubacteriales</taxon>
        <taxon>Oscillospiraceae</taxon>
        <taxon>Allofournierella</taxon>
    </lineage>
</organism>
<comment type="caution">
    <text evidence="2">The sequence shown here is derived from an EMBL/GenBank/DDBJ whole genome shotgun (WGS) entry which is preliminary data.</text>
</comment>
<dbReference type="PANTHER" id="PTHR40516:SF1">
    <property type="entry name" value="ANTITOXIN CHPS-RELATED"/>
    <property type="match status" value="1"/>
</dbReference>
<dbReference type="OrthoDB" id="9795766at2"/>
<evidence type="ECO:0000313" key="3">
    <source>
        <dbReference type="Proteomes" id="UP000295184"/>
    </source>
</evidence>
<dbReference type="InterPro" id="IPR039052">
    <property type="entry name" value="Antitox_PemI-like"/>
</dbReference>
<dbReference type="PANTHER" id="PTHR40516">
    <property type="entry name" value="ANTITOXIN CHPS-RELATED"/>
    <property type="match status" value="1"/>
</dbReference>
<evidence type="ECO:0000313" key="2">
    <source>
        <dbReference type="EMBL" id="TCL53848.1"/>
    </source>
</evidence>
<dbReference type="RefSeq" id="WP_058962606.1">
    <property type="nucleotide sequence ID" value="NZ_CABKVM010000010.1"/>
</dbReference>
<protein>
    <submittedName>
        <fullName evidence="2">Antitoxin MazE</fullName>
    </submittedName>
</protein>
<dbReference type="SUPFAM" id="SSF89447">
    <property type="entry name" value="AbrB/MazE/MraZ-like"/>
    <property type="match status" value="1"/>
</dbReference>
<dbReference type="EMBL" id="SLUM01000026">
    <property type="protein sequence ID" value="TCL53848.1"/>
    <property type="molecule type" value="Genomic_DNA"/>
</dbReference>
<dbReference type="GO" id="GO:0097351">
    <property type="term" value="F:toxin sequestering activity"/>
    <property type="evidence" value="ECO:0007669"/>
    <property type="project" value="InterPro"/>
</dbReference>
<reference evidence="2 3" key="1">
    <citation type="submission" date="2019-03" db="EMBL/GenBank/DDBJ databases">
        <title>Genomic Encyclopedia of Type Strains, Phase IV (KMG-IV): sequencing the most valuable type-strain genomes for metagenomic binning, comparative biology and taxonomic classification.</title>
        <authorList>
            <person name="Goeker M."/>
        </authorList>
    </citation>
    <scope>NUCLEOTIDE SEQUENCE [LARGE SCALE GENOMIC DNA]</scope>
    <source>
        <strain evidence="2 3">DSM 100451</strain>
    </source>
</reference>
<name>A0A4R1QJM9_9FIRM</name>
<dbReference type="GO" id="GO:0003677">
    <property type="term" value="F:DNA binding"/>
    <property type="evidence" value="ECO:0007669"/>
    <property type="project" value="InterPro"/>
</dbReference>
<feature type="domain" description="SpoVT-AbrB" evidence="1">
    <location>
        <begin position="6"/>
        <end position="51"/>
    </location>
</feature>
<dbReference type="Gene3D" id="2.10.260.10">
    <property type="match status" value="1"/>
</dbReference>
<dbReference type="AlphaFoldDB" id="A0A4R1QJM9"/>
<dbReference type="InterPro" id="IPR007159">
    <property type="entry name" value="SpoVT-AbrB_dom"/>
</dbReference>
<accession>A0A4R1QJM9</accession>
<dbReference type="Pfam" id="PF04014">
    <property type="entry name" value="MazE_antitoxin"/>
    <property type="match status" value="1"/>
</dbReference>
<gene>
    <name evidence="2" type="ORF">EDD77_12621</name>
</gene>
<evidence type="ECO:0000259" key="1">
    <source>
        <dbReference type="SMART" id="SM00966"/>
    </source>
</evidence>
<dbReference type="Proteomes" id="UP000295184">
    <property type="component" value="Unassembled WGS sequence"/>
</dbReference>
<dbReference type="STRING" id="1650663.GCA_001486665_00062"/>
<sequence length="79" mass="8965">MTTHIGKWENDPAIKIPKELLAALHWHEGAELNIYVEGGKIILEPSKCGKTIGELFEDYEGDYVPKEIDWGQPTGDELW</sequence>
<proteinExistence type="predicted"/>